<proteinExistence type="predicted"/>
<sequence length="257" mass="27573">MRLHWVSAALAYTSVVSSTAVLLPLYVYPDDGAWNSVYKAITANPSVPFYVVVNPDDGPGSSDFPDENYIEGISTLNSYSNVHVLGYISTGYAGVPLSQITQEIAKYANWANYSPQNISILGIFFDEVTSEPSSSSDSYVKDASDAVHANLPHAAEVSVVFNTGTLAPAEYFNYATFIVEFESSYQEYNAQGTPQSIQGPQRSQSAILINQTPADVDLGSLVQKATTDGIGAVYLAEDCCYSSLSLVNKLASAIAEI</sequence>
<dbReference type="GeneID" id="25317635"/>
<name>A0A0F4YR16_RASE3</name>
<evidence type="ECO:0000313" key="1">
    <source>
        <dbReference type="EMBL" id="KKA20674.1"/>
    </source>
</evidence>
<organism evidence="1 2">
    <name type="scientific">Rasamsonia emersonii (strain ATCC 16479 / CBS 393.64 / IMI 116815)</name>
    <dbReference type="NCBI Taxonomy" id="1408163"/>
    <lineage>
        <taxon>Eukaryota</taxon>
        <taxon>Fungi</taxon>
        <taxon>Dikarya</taxon>
        <taxon>Ascomycota</taxon>
        <taxon>Pezizomycotina</taxon>
        <taxon>Eurotiomycetes</taxon>
        <taxon>Eurotiomycetidae</taxon>
        <taxon>Eurotiales</taxon>
        <taxon>Trichocomaceae</taxon>
        <taxon>Rasamsonia</taxon>
    </lineage>
</organism>
<dbReference type="Pfam" id="PF12138">
    <property type="entry name" value="Spherulin4"/>
    <property type="match status" value="1"/>
</dbReference>
<dbReference type="PANTHER" id="PTHR35040">
    <property type="match status" value="1"/>
</dbReference>
<dbReference type="EMBL" id="LASV01000241">
    <property type="protein sequence ID" value="KKA20674.1"/>
    <property type="molecule type" value="Genomic_DNA"/>
</dbReference>
<comment type="caution">
    <text evidence="1">The sequence shown here is derived from an EMBL/GenBank/DDBJ whole genome shotgun (WGS) entry which is preliminary data.</text>
</comment>
<evidence type="ECO:0000313" key="2">
    <source>
        <dbReference type="Proteomes" id="UP000053958"/>
    </source>
</evidence>
<dbReference type="OrthoDB" id="5342184at2759"/>
<evidence type="ECO:0008006" key="3">
    <source>
        <dbReference type="Google" id="ProtNLM"/>
    </source>
</evidence>
<protein>
    <recommendedName>
        <fullName evidence="3">Spherulin 4-like cell surface protein</fullName>
    </recommendedName>
</protein>
<dbReference type="AlphaFoldDB" id="A0A0F4YR16"/>
<accession>A0A0F4YR16</accession>
<reference evidence="1 2" key="1">
    <citation type="submission" date="2015-04" db="EMBL/GenBank/DDBJ databases">
        <authorList>
            <person name="Heijne W.H."/>
            <person name="Fedorova N.D."/>
            <person name="Nierman W.C."/>
            <person name="Vollebregt A.W."/>
            <person name="Zhao Z."/>
            <person name="Wu L."/>
            <person name="Kumar M."/>
            <person name="Stam H."/>
            <person name="van den Berg M.A."/>
            <person name="Pel H.J."/>
        </authorList>
    </citation>
    <scope>NUCLEOTIDE SEQUENCE [LARGE SCALE GENOMIC DNA]</scope>
    <source>
        <strain evidence="1 2">CBS 393.64</strain>
    </source>
</reference>
<dbReference type="Proteomes" id="UP000053958">
    <property type="component" value="Unassembled WGS sequence"/>
</dbReference>
<keyword evidence="2" id="KW-1185">Reference proteome</keyword>
<dbReference type="RefSeq" id="XP_013327286.1">
    <property type="nucleotide sequence ID" value="XM_013471832.1"/>
</dbReference>
<gene>
    <name evidence="1" type="ORF">T310_5290</name>
</gene>
<dbReference type="PANTHER" id="PTHR35040:SF9">
    <property type="entry name" value="4-LIKE CELL SURFACE PROTEIN, PUTATIVE (AFU_ORTHOLOGUE AFUA_4G14080)-RELATED"/>
    <property type="match status" value="1"/>
</dbReference>
<dbReference type="InterPro" id="IPR021986">
    <property type="entry name" value="Spherulin4"/>
</dbReference>